<organism evidence="1 2">
    <name type="scientific">Faecalibacterium prausnitzii M21/2</name>
    <dbReference type="NCBI Taxonomy" id="411485"/>
    <lineage>
        <taxon>Bacteria</taxon>
        <taxon>Bacillati</taxon>
        <taxon>Bacillota</taxon>
        <taxon>Clostridia</taxon>
        <taxon>Eubacteriales</taxon>
        <taxon>Oscillospiraceae</taxon>
        <taxon>Faecalibacterium</taxon>
    </lineage>
</organism>
<evidence type="ECO:0000313" key="2">
    <source>
        <dbReference type="Proteomes" id="UP000005945"/>
    </source>
</evidence>
<gene>
    <name evidence="1" type="ORF">FAEPRAM212_03155</name>
</gene>
<dbReference type="HOGENOM" id="CLU_3007603_0_0_9"/>
<reference evidence="1 2" key="1">
    <citation type="submission" date="2007-09" db="EMBL/GenBank/DDBJ databases">
        <title>Draft genome sequence of Faecalibacterium prausnitzii M21/2.</title>
        <authorList>
            <person name="Sudarsanam P."/>
            <person name="Ley R."/>
            <person name="Guruge J."/>
            <person name="Turnbaugh P.J."/>
            <person name="Mahowald M."/>
            <person name="Liep D."/>
            <person name="Gordon J."/>
        </authorList>
    </citation>
    <scope>NUCLEOTIDE SEQUENCE [LARGE SCALE GENOMIC DNA]</scope>
    <source>
        <strain evidence="1 2">M21/2</strain>
    </source>
</reference>
<sequence length="56" mass="6624">MRISSFILSHFVDCSISICFMYRFSAPCTAVFPFPSRECEFLTKTRPNLYRFAKFI</sequence>
<proteinExistence type="predicted"/>
<comment type="caution">
    <text evidence="1">The sequence shown here is derived from an EMBL/GenBank/DDBJ whole genome shotgun (WGS) entry which is preliminary data.</text>
</comment>
<accession>A8SGT3</accession>
<reference evidence="1 2" key="2">
    <citation type="submission" date="2007-09" db="EMBL/GenBank/DDBJ databases">
        <authorList>
            <person name="Fulton L."/>
            <person name="Clifton S."/>
            <person name="Fulton B."/>
            <person name="Xu J."/>
            <person name="Minx P."/>
            <person name="Pepin K.H."/>
            <person name="Johnson M."/>
            <person name="Thiruvilangam P."/>
            <person name="Bhonagiri V."/>
            <person name="Nash W.E."/>
            <person name="Mardis E.R."/>
            <person name="Wilson R.K."/>
        </authorList>
    </citation>
    <scope>NUCLEOTIDE SEQUENCE [LARGE SCALE GENOMIC DNA]</scope>
    <source>
        <strain evidence="1 2">M21/2</strain>
    </source>
</reference>
<dbReference type="EMBL" id="ABED02000029">
    <property type="protein sequence ID" value="EDP20362.1"/>
    <property type="molecule type" value="Genomic_DNA"/>
</dbReference>
<dbReference type="AlphaFoldDB" id="A8SGT3"/>
<name>A8SGT3_9FIRM</name>
<protein>
    <submittedName>
        <fullName evidence="1">Uncharacterized protein</fullName>
    </submittedName>
</protein>
<evidence type="ECO:0000313" key="1">
    <source>
        <dbReference type="EMBL" id="EDP20362.1"/>
    </source>
</evidence>
<dbReference type="Proteomes" id="UP000005945">
    <property type="component" value="Unassembled WGS sequence"/>
</dbReference>